<evidence type="ECO:0000313" key="2">
    <source>
        <dbReference type="EMBL" id="QDY80127.1"/>
    </source>
</evidence>
<name>A0A5B8JET7_9ACTN</name>
<dbReference type="KEGG" id="sqz:FQU76_30545"/>
<evidence type="ECO:0000313" key="3">
    <source>
        <dbReference type="Proteomes" id="UP000320580"/>
    </source>
</evidence>
<reference evidence="2 3" key="1">
    <citation type="submission" date="2019-07" db="EMBL/GenBank/DDBJ databases">
        <authorList>
            <person name="Zhu P."/>
        </authorList>
    </citation>
    <scope>NUCLEOTIDE SEQUENCE [LARGE SCALE GENOMIC DNA]</scope>
    <source>
        <strain evidence="2 3">SSL-25</strain>
    </source>
</reference>
<feature type="region of interest" description="Disordered" evidence="1">
    <location>
        <begin position="202"/>
        <end position="223"/>
    </location>
</feature>
<dbReference type="Proteomes" id="UP000320580">
    <property type="component" value="Chromosome"/>
</dbReference>
<evidence type="ECO:0000256" key="1">
    <source>
        <dbReference type="SAM" id="MobiDB-lite"/>
    </source>
</evidence>
<dbReference type="EMBL" id="CP042266">
    <property type="protein sequence ID" value="QDY80127.1"/>
    <property type="molecule type" value="Genomic_DNA"/>
</dbReference>
<dbReference type="OrthoDB" id="4315203at2"/>
<proteinExistence type="predicted"/>
<feature type="compositionally biased region" description="Basic and acidic residues" evidence="1">
    <location>
        <begin position="205"/>
        <end position="223"/>
    </location>
</feature>
<feature type="region of interest" description="Disordered" evidence="1">
    <location>
        <begin position="26"/>
        <end position="65"/>
    </location>
</feature>
<gene>
    <name evidence="2" type="ORF">FQU76_30545</name>
</gene>
<organism evidence="2 3">
    <name type="scientific">Streptomyces qinzhouensis</name>
    <dbReference type="NCBI Taxonomy" id="2599401"/>
    <lineage>
        <taxon>Bacteria</taxon>
        <taxon>Bacillati</taxon>
        <taxon>Actinomycetota</taxon>
        <taxon>Actinomycetes</taxon>
        <taxon>Kitasatosporales</taxon>
        <taxon>Streptomycetaceae</taxon>
        <taxon>Streptomyces</taxon>
    </lineage>
</organism>
<accession>A0A5B8JET7</accession>
<dbReference type="RefSeq" id="WP_146483524.1">
    <property type="nucleotide sequence ID" value="NZ_CP042266.1"/>
</dbReference>
<sequence length="223" mass="23459">MAVTAVAAVRAARSGIMACGILLDNGKASRPDTGAQTGPEAAAEGGPEMTGEQSGNAPDASGEHGTYEVHEADGASRRGPGARSPYPDEIPLVAKVARALESLGATDPRTGVRATGGSGWTAEWSGELGGSDVWIAFEGAGPDAPGVRLFLDHWTFEYIPAADLPELLLAAFSGRAAITVERRLFFRRVDVLTVTVDGRTYSTAEGHDPERRWSPWENDLRTA</sequence>
<keyword evidence="3" id="KW-1185">Reference proteome</keyword>
<dbReference type="AlphaFoldDB" id="A0A5B8JET7"/>
<protein>
    <submittedName>
        <fullName evidence="2">Uncharacterized protein</fullName>
    </submittedName>
</protein>